<reference evidence="2 3" key="1">
    <citation type="submission" date="2015-07" db="EMBL/GenBank/DDBJ databases">
        <title>ATOL: Assembling a taxonomically balanced genome-scale reconstruction of the evolutionary history of the Enterobacteriaceae.</title>
        <authorList>
            <person name="Plunkett G.III."/>
            <person name="Neeno-Eckwall E.C."/>
            <person name="Glasner J.D."/>
            <person name="Perna N.T."/>
        </authorList>
    </citation>
    <scope>NUCLEOTIDE SEQUENCE [LARGE SCALE GENOMIC DNA]</scope>
    <source>
        <strain evidence="2 3">ATCC 35017</strain>
    </source>
</reference>
<organism evidence="2 3">
    <name type="scientific">Moellerella wisconsensis ATCC 35017</name>
    <dbReference type="NCBI Taxonomy" id="1354267"/>
    <lineage>
        <taxon>Bacteria</taxon>
        <taxon>Pseudomonadati</taxon>
        <taxon>Pseudomonadota</taxon>
        <taxon>Gammaproteobacteria</taxon>
        <taxon>Enterobacterales</taxon>
        <taxon>Morganellaceae</taxon>
        <taxon>Moellerella</taxon>
    </lineage>
</organism>
<evidence type="ECO:0000259" key="1">
    <source>
        <dbReference type="Pfam" id="PF04287"/>
    </source>
</evidence>
<dbReference type="RefSeq" id="WP_053906903.1">
    <property type="nucleotide sequence ID" value="NZ_CAWMUS010000002.1"/>
</dbReference>
<sequence length="107" mass="12633">MKTLIIEKLQHLEHEMRVIELWSETPPAPEAFESEQPFALDTMEPAEWLQWILIPRMYALIEQNGTLPSSFSIAPYFEEAYKYEDESRCLNLLTHLRELDAFFTKAN</sequence>
<dbReference type="EMBL" id="LGAA01000002">
    <property type="protein sequence ID" value="KPD04370.1"/>
    <property type="molecule type" value="Genomic_DNA"/>
</dbReference>
<accession>A0A0N0IC47</accession>
<proteinExistence type="predicted"/>
<dbReference type="Proteomes" id="UP000053226">
    <property type="component" value="Unassembled WGS sequence"/>
</dbReference>
<keyword evidence="3" id="KW-1185">Reference proteome</keyword>
<dbReference type="Gene3D" id="1.20.1440.40">
    <property type="entry name" value="YqcC-like"/>
    <property type="match status" value="1"/>
</dbReference>
<dbReference type="GO" id="GO:0044010">
    <property type="term" value="P:single-species biofilm formation"/>
    <property type="evidence" value="ECO:0007669"/>
    <property type="project" value="TreeGrafter"/>
</dbReference>
<dbReference type="InterPro" id="IPR036814">
    <property type="entry name" value="YqcC-like_sf"/>
</dbReference>
<dbReference type="InterPro" id="IPR007384">
    <property type="entry name" value="UCP006257"/>
</dbReference>
<dbReference type="PANTHER" id="PTHR39586:SF1">
    <property type="entry name" value="CYTOPLASMIC PROTEIN"/>
    <property type="match status" value="1"/>
</dbReference>
<dbReference type="OrthoDB" id="8794567at2"/>
<feature type="domain" description="YqcC-like" evidence="1">
    <location>
        <begin position="6"/>
        <end position="101"/>
    </location>
</feature>
<dbReference type="AlphaFoldDB" id="A0A0N0IC47"/>
<dbReference type="SUPFAM" id="SSF158452">
    <property type="entry name" value="YqcC-like"/>
    <property type="match status" value="1"/>
</dbReference>
<protein>
    <recommendedName>
        <fullName evidence="1">YqcC-like domain-containing protein</fullName>
    </recommendedName>
</protein>
<dbReference type="PIRSF" id="PIRSF006257">
    <property type="entry name" value="UCP006257"/>
    <property type="match status" value="1"/>
</dbReference>
<dbReference type="PANTHER" id="PTHR39586">
    <property type="entry name" value="CYTOPLASMIC PROTEIN-RELATED"/>
    <property type="match status" value="1"/>
</dbReference>
<evidence type="ECO:0000313" key="2">
    <source>
        <dbReference type="EMBL" id="KPD04370.1"/>
    </source>
</evidence>
<dbReference type="Pfam" id="PF04287">
    <property type="entry name" value="DUF446"/>
    <property type="match status" value="1"/>
</dbReference>
<gene>
    <name evidence="2" type="ORF">M992_0062</name>
</gene>
<evidence type="ECO:0000313" key="3">
    <source>
        <dbReference type="Proteomes" id="UP000053226"/>
    </source>
</evidence>
<dbReference type="InterPro" id="IPR023376">
    <property type="entry name" value="YqcC-like_dom"/>
</dbReference>
<comment type="caution">
    <text evidence="2">The sequence shown here is derived from an EMBL/GenBank/DDBJ whole genome shotgun (WGS) entry which is preliminary data.</text>
</comment>
<name>A0A0N0IC47_9GAMM</name>